<feature type="domain" description="CCHC-type" evidence="3">
    <location>
        <begin position="477"/>
        <end position="490"/>
    </location>
</feature>
<dbReference type="GO" id="GO:0003676">
    <property type="term" value="F:nucleic acid binding"/>
    <property type="evidence" value="ECO:0007669"/>
    <property type="project" value="InterPro"/>
</dbReference>
<proteinExistence type="predicted"/>
<feature type="compositionally biased region" description="Low complexity" evidence="2">
    <location>
        <begin position="197"/>
        <end position="222"/>
    </location>
</feature>
<feature type="region of interest" description="Disordered" evidence="2">
    <location>
        <begin position="546"/>
        <end position="565"/>
    </location>
</feature>
<reference evidence="4 5" key="1">
    <citation type="journal article" date="2019" name="Commun. Biol.">
        <title>The bagworm genome reveals a unique fibroin gene that provides high tensile strength.</title>
        <authorList>
            <person name="Kono N."/>
            <person name="Nakamura H."/>
            <person name="Ohtoshi R."/>
            <person name="Tomita M."/>
            <person name="Numata K."/>
            <person name="Arakawa K."/>
        </authorList>
    </citation>
    <scope>NUCLEOTIDE SEQUENCE [LARGE SCALE GENOMIC DNA]</scope>
</reference>
<dbReference type="EMBL" id="BGZK01000198">
    <property type="protein sequence ID" value="GBP27706.1"/>
    <property type="molecule type" value="Genomic_DNA"/>
</dbReference>
<keyword evidence="1" id="KW-0479">Metal-binding</keyword>
<dbReference type="PROSITE" id="PS50158">
    <property type="entry name" value="ZF_CCHC"/>
    <property type="match status" value="1"/>
</dbReference>
<evidence type="ECO:0000259" key="3">
    <source>
        <dbReference type="PROSITE" id="PS50158"/>
    </source>
</evidence>
<evidence type="ECO:0000256" key="2">
    <source>
        <dbReference type="SAM" id="MobiDB-lite"/>
    </source>
</evidence>
<feature type="region of interest" description="Disordered" evidence="2">
    <location>
        <begin position="587"/>
        <end position="622"/>
    </location>
</feature>
<dbReference type="OrthoDB" id="8123886at2759"/>
<feature type="compositionally biased region" description="Polar residues" evidence="2">
    <location>
        <begin position="305"/>
        <end position="337"/>
    </location>
</feature>
<feature type="region of interest" description="Disordered" evidence="2">
    <location>
        <begin position="305"/>
        <end position="346"/>
    </location>
</feature>
<keyword evidence="1" id="KW-0863">Zinc-finger</keyword>
<dbReference type="Proteomes" id="UP000299102">
    <property type="component" value="Unassembled WGS sequence"/>
</dbReference>
<feature type="compositionally biased region" description="Low complexity" evidence="2">
    <location>
        <begin position="240"/>
        <end position="264"/>
    </location>
</feature>
<accession>A0A4C1UP03</accession>
<evidence type="ECO:0000256" key="1">
    <source>
        <dbReference type="PROSITE-ProRule" id="PRU00047"/>
    </source>
</evidence>
<comment type="caution">
    <text evidence="4">The sequence shown here is derived from an EMBL/GenBank/DDBJ whole genome shotgun (WGS) entry which is preliminary data.</text>
</comment>
<name>A0A4C1UP03_EUMVA</name>
<organism evidence="4 5">
    <name type="scientific">Eumeta variegata</name>
    <name type="common">Bagworm moth</name>
    <name type="synonym">Eumeta japonica</name>
    <dbReference type="NCBI Taxonomy" id="151549"/>
    <lineage>
        <taxon>Eukaryota</taxon>
        <taxon>Metazoa</taxon>
        <taxon>Ecdysozoa</taxon>
        <taxon>Arthropoda</taxon>
        <taxon>Hexapoda</taxon>
        <taxon>Insecta</taxon>
        <taxon>Pterygota</taxon>
        <taxon>Neoptera</taxon>
        <taxon>Endopterygota</taxon>
        <taxon>Lepidoptera</taxon>
        <taxon>Glossata</taxon>
        <taxon>Ditrysia</taxon>
        <taxon>Tineoidea</taxon>
        <taxon>Psychidae</taxon>
        <taxon>Oiketicinae</taxon>
        <taxon>Eumeta</taxon>
    </lineage>
</organism>
<feature type="compositionally biased region" description="Basic and acidic residues" evidence="2">
    <location>
        <begin position="600"/>
        <end position="612"/>
    </location>
</feature>
<protein>
    <submittedName>
        <fullName evidence="4">Nucleic-acid-binding protein from transposon X-element</fullName>
    </submittedName>
</protein>
<keyword evidence="1" id="KW-0862">Zinc</keyword>
<sequence length="622" mass="67659">MVRQKLSTPPGSRAPNHFQIYEGRIRAFFDIANSHPNPLLVSAVSYEPPPPQHFCRRPRNVLIDPPDELTAEVEKLIEAPIGQSRADGILCRYGAYQTKALKPLAIDIAAMSCSGGLCSVSRTPVCRVHGRPMGFLLLPHPFRTGELQKHRAGGSVDPVPVSHKLIRKTLEEALSKIGYQCSIELLSKIVEKSTPISSRASSCTSSTTTNQASSSSTSRSASPNGKHKRKSSSKEDDNENSNSGSDNTVVASSNEGSESDGSNSKGHFTLVQGKKVIKKARAARCRAAASSNNIMETDYTLSSTLNTGASAPTSSKTTNNQVNSGAENKSVSGTKPTAPSKGKNPPPFYLLKSSNFVKISTDCTRLRINYPKAYLIENKVKFHTYALDEERELKLVIRGVPEDIDTDHIKSDLINQGFPLFAVYRITRRDGSSTGLILAVLPKIDEARSISPNLSKVCGLSGIRVKAPHRRGVPSQCYRCQRYGHASANCHVQSRCVKYLVCHWTSECPRSKDSSDKPTCVNCGLKHTANYGGCPKAPKVVSKPTIRTNKKPFNNKKTPPVKGASNFPALGAKKFSKIIDDRFVLAPMPSSNPWVKKQLPRAESEPSRETNRRGPPGPAPAH</sequence>
<gene>
    <name evidence="4" type="primary">ORF1</name>
    <name evidence="4" type="ORF">EVAR_82754_1</name>
</gene>
<evidence type="ECO:0000313" key="5">
    <source>
        <dbReference type="Proteomes" id="UP000299102"/>
    </source>
</evidence>
<dbReference type="GO" id="GO:0008270">
    <property type="term" value="F:zinc ion binding"/>
    <property type="evidence" value="ECO:0007669"/>
    <property type="project" value="UniProtKB-KW"/>
</dbReference>
<dbReference type="InterPro" id="IPR001878">
    <property type="entry name" value="Znf_CCHC"/>
</dbReference>
<dbReference type="AlphaFoldDB" id="A0A4C1UP03"/>
<feature type="region of interest" description="Disordered" evidence="2">
    <location>
        <begin position="197"/>
        <end position="267"/>
    </location>
</feature>
<evidence type="ECO:0000313" key="4">
    <source>
        <dbReference type="EMBL" id="GBP27706.1"/>
    </source>
</evidence>
<keyword evidence="5" id="KW-1185">Reference proteome</keyword>